<sequence length="239" mass="25252">MPVLFSVVTAARARTRANQPTRTPGARALRADAERTVRTILEAAERVLRDNPAATVEQIAEAAGVARTTVHRRFATREALIEAMTAWATQQFADAVRAARIDTTPSLVGLYQVTANVLRVKIDWNFAMNRAPHASPEVARVHADVLATCTHLLRRAQDAGVIRADVDVEWARTVYYALIHEATQRASRAGADASAADAGAADAGTAGAAENEVTDTDALAALVVDTLLRGVGPAGGAAL</sequence>
<feature type="DNA-binding region" description="H-T-H motif" evidence="4">
    <location>
        <begin position="55"/>
        <end position="74"/>
    </location>
</feature>
<evidence type="ECO:0000256" key="4">
    <source>
        <dbReference type="PROSITE-ProRule" id="PRU00335"/>
    </source>
</evidence>
<dbReference type="InterPro" id="IPR001647">
    <property type="entry name" value="HTH_TetR"/>
</dbReference>
<dbReference type="Proteomes" id="UP001206128">
    <property type="component" value="Unassembled WGS sequence"/>
</dbReference>
<dbReference type="SUPFAM" id="SSF48498">
    <property type="entry name" value="Tetracyclin repressor-like, C-terminal domain"/>
    <property type="match status" value="1"/>
</dbReference>
<evidence type="ECO:0000256" key="3">
    <source>
        <dbReference type="ARBA" id="ARBA00023163"/>
    </source>
</evidence>
<dbReference type="AlphaFoldDB" id="A0AAE3GBJ1"/>
<dbReference type="PROSITE" id="PS50977">
    <property type="entry name" value="HTH_TETR_2"/>
    <property type="match status" value="1"/>
</dbReference>
<evidence type="ECO:0000256" key="1">
    <source>
        <dbReference type="ARBA" id="ARBA00023015"/>
    </source>
</evidence>
<dbReference type="GO" id="GO:0003700">
    <property type="term" value="F:DNA-binding transcription factor activity"/>
    <property type="evidence" value="ECO:0007669"/>
    <property type="project" value="TreeGrafter"/>
</dbReference>
<keyword evidence="1" id="KW-0805">Transcription regulation</keyword>
<gene>
    <name evidence="6" type="ORF">LX83_001210</name>
</gene>
<evidence type="ECO:0000313" key="7">
    <source>
        <dbReference type="Proteomes" id="UP001206128"/>
    </source>
</evidence>
<dbReference type="PANTHER" id="PTHR30055:SF234">
    <property type="entry name" value="HTH-TYPE TRANSCRIPTIONAL REGULATOR BETI"/>
    <property type="match status" value="1"/>
</dbReference>
<dbReference type="Pfam" id="PF00440">
    <property type="entry name" value="TetR_N"/>
    <property type="match status" value="1"/>
</dbReference>
<dbReference type="EMBL" id="JAMTCK010000003">
    <property type="protein sequence ID" value="MCP2164370.1"/>
    <property type="molecule type" value="Genomic_DNA"/>
</dbReference>
<comment type="caution">
    <text evidence="6">The sequence shown here is derived from an EMBL/GenBank/DDBJ whole genome shotgun (WGS) entry which is preliminary data.</text>
</comment>
<dbReference type="SUPFAM" id="SSF46689">
    <property type="entry name" value="Homeodomain-like"/>
    <property type="match status" value="1"/>
</dbReference>
<dbReference type="InterPro" id="IPR009057">
    <property type="entry name" value="Homeodomain-like_sf"/>
</dbReference>
<dbReference type="PANTHER" id="PTHR30055">
    <property type="entry name" value="HTH-TYPE TRANSCRIPTIONAL REGULATOR RUTR"/>
    <property type="match status" value="1"/>
</dbReference>
<dbReference type="InterPro" id="IPR050109">
    <property type="entry name" value="HTH-type_TetR-like_transc_reg"/>
</dbReference>
<keyword evidence="3" id="KW-0804">Transcription</keyword>
<feature type="domain" description="HTH tetR-type" evidence="5">
    <location>
        <begin position="34"/>
        <end position="92"/>
    </location>
</feature>
<protein>
    <submittedName>
        <fullName evidence="6">Transcriptional regulator, TetR family</fullName>
    </submittedName>
</protein>
<proteinExistence type="predicted"/>
<keyword evidence="2 4" id="KW-0238">DNA-binding</keyword>
<evidence type="ECO:0000256" key="2">
    <source>
        <dbReference type="ARBA" id="ARBA00023125"/>
    </source>
</evidence>
<organism evidence="6 7">
    <name type="scientific">Goodfellowiella coeruleoviolacea</name>
    <dbReference type="NCBI Taxonomy" id="334858"/>
    <lineage>
        <taxon>Bacteria</taxon>
        <taxon>Bacillati</taxon>
        <taxon>Actinomycetota</taxon>
        <taxon>Actinomycetes</taxon>
        <taxon>Pseudonocardiales</taxon>
        <taxon>Pseudonocardiaceae</taxon>
        <taxon>Goodfellowiella</taxon>
    </lineage>
</organism>
<keyword evidence="7" id="KW-1185">Reference proteome</keyword>
<evidence type="ECO:0000313" key="6">
    <source>
        <dbReference type="EMBL" id="MCP2164370.1"/>
    </source>
</evidence>
<dbReference type="InterPro" id="IPR036271">
    <property type="entry name" value="Tet_transcr_reg_TetR-rel_C_sf"/>
</dbReference>
<dbReference type="GO" id="GO:0000976">
    <property type="term" value="F:transcription cis-regulatory region binding"/>
    <property type="evidence" value="ECO:0007669"/>
    <property type="project" value="TreeGrafter"/>
</dbReference>
<accession>A0AAE3GBJ1</accession>
<name>A0AAE3GBJ1_9PSEU</name>
<evidence type="ECO:0000259" key="5">
    <source>
        <dbReference type="PROSITE" id="PS50977"/>
    </source>
</evidence>
<reference evidence="6" key="1">
    <citation type="submission" date="2022-06" db="EMBL/GenBank/DDBJ databases">
        <title>Genomic Encyclopedia of Archaeal and Bacterial Type Strains, Phase II (KMG-II): from individual species to whole genera.</title>
        <authorList>
            <person name="Goeker M."/>
        </authorList>
    </citation>
    <scope>NUCLEOTIDE SEQUENCE</scope>
    <source>
        <strain evidence="6">DSM 43935</strain>
    </source>
</reference>
<dbReference type="Gene3D" id="1.10.357.10">
    <property type="entry name" value="Tetracycline Repressor, domain 2"/>
    <property type="match status" value="1"/>
</dbReference>